<name>A0A0F8ZWV3_9ZZZZ</name>
<protein>
    <recommendedName>
        <fullName evidence="2">Transposase InsH N-terminal domain-containing protein</fullName>
    </recommendedName>
</protein>
<comment type="caution">
    <text evidence="3">The sequence shown here is derived from an EMBL/GenBank/DDBJ whole genome shotgun (WGS) entry which is preliminary data.</text>
</comment>
<reference evidence="3" key="1">
    <citation type="journal article" date="2015" name="Nature">
        <title>Complex archaea that bridge the gap between prokaryotes and eukaryotes.</title>
        <authorList>
            <person name="Spang A."/>
            <person name="Saw J.H."/>
            <person name="Jorgensen S.L."/>
            <person name="Zaremba-Niedzwiedzka K."/>
            <person name="Martijn J."/>
            <person name="Lind A.E."/>
            <person name="van Eijk R."/>
            <person name="Schleper C."/>
            <person name="Guy L."/>
            <person name="Ettema T.J."/>
        </authorList>
    </citation>
    <scope>NUCLEOTIDE SEQUENCE</scope>
</reference>
<dbReference type="AlphaFoldDB" id="A0A0F8ZWV3"/>
<accession>A0A0F8ZWV3</accession>
<gene>
    <name evidence="3" type="ORF">LCGC14_2643550</name>
</gene>
<dbReference type="PANTHER" id="PTHR35604">
    <property type="entry name" value="TRANSPOSASE INSH FOR INSERTION SEQUENCE ELEMENT IS5A-RELATED"/>
    <property type="match status" value="1"/>
</dbReference>
<proteinExistence type="predicted"/>
<feature type="region of interest" description="Disordered" evidence="1">
    <location>
        <begin position="338"/>
        <end position="361"/>
    </location>
</feature>
<dbReference type="EMBL" id="LAZR01045651">
    <property type="protein sequence ID" value="KKK98357.1"/>
    <property type="molecule type" value="Genomic_DNA"/>
</dbReference>
<dbReference type="Pfam" id="PF05598">
    <property type="entry name" value="DUF772"/>
    <property type="match status" value="1"/>
</dbReference>
<feature type="non-terminal residue" evidence="3">
    <location>
        <position position="361"/>
    </location>
</feature>
<evidence type="ECO:0000313" key="3">
    <source>
        <dbReference type="EMBL" id="KKK98357.1"/>
    </source>
</evidence>
<dbReference type="InterPro" id="IPR008490">
    <property type="entry name" value="Transposase_InsH_N"/>
</dbReference>
<sequence>MFNVNNHQTGRLFDPWNYLGPKRRKLLETSWAGVFRKYLLVKLPVKKIARYFDQYMGRPTKDIYTAMGALILQQLHDLSDSEVMDALAFNIQWHYALDITDDSDSGSYLCERTLRTYRRIIIKEGLERVLFETLTDTLIKAFDVDTSKQRIDSTLIRSNMRKLGRIGLFTATIKKFLKVLRRKHRNLFDSLIEPEFWGRYLDKGSNGCFSKVKPSEASKTLQELGEDLLYLVELFGSYQQVKKLHEYRLLERVLSEQCRVSGSGKDKRVKIKKPKDISSDCLQNPSDPDATYDGYKGQGFQAQVMETYQEEKHDDKKPDLITYIDVQPAHEHDENALQPAIDNTQERGCGPEELQGDTLYG</sequence>
<feature type="domain" description="Transposase InsH N-terminal" evidence="2">
    <location>
        <begin position="48"/>
        <end position="99"/>
    </location>
</feature>
<evidence type="ECO:0000256" key="1">
    <source>
        <dbReference type="SAM" id="MobiDB-lite"/>
    </source>
</evidence>
<dbReference type="PANTHER" id="PTHR35604:SF2">
    <property type="entry name" value="TRANSPOSASE INSH FOR INSERTION SEQUENCE ELEMENT IS5A-RELATED"/>
    <property type="match status" value="1"/>
</dbReference>
<evidence type="ECO:0000259" key="2">
    <source>
        <dbReference type="Pfam" id="PF05598"/>
    </source>
</evidence>
<organism evidence="3">
    <name type="scientific">marine sediment metagenome</name>
    <dbReference type="NCBI Taxonomy" id="412755"/>
    <lineage>
        <taxon>unclassified sequences</taxon>
        <taxon>metagenomes</taxon>
        <taxon>ecological metagenomes</taxon>
    </lineage>
</organism>